<accession>A0A1I4PN08</accession>
<dbReference type="AlphaFoldDB" id="A0A1I4PN08"/>
<sequence>MLIIRPKVVNYMDVIPVKEILLENRLGNPTLNALISNVDTYEVLLLQPHGDIEADENGVRNRDHTLAINQYSLFLEDANKKQADLLITPEYSMPWSVLETVIKEGQGPTNGKLWALGCESIKISELDALKSALDSVATVIYEPLDSFSPKFVSPLAYVFKAPIAANLEESRTVILVQFKTEAMGDVDHFENIGMQKGTHLYLFGGDDASIKLVSLICADAFGFEDTIAKKIHDRALILHIQLNPNPRHESFLACRSNLLRYSRDETEILCINWASDVIMEINGQDKSWKTIAGSAWYLKTKDFDESDHRLCANHRLGLYYTYLQPHRSHALFFNYEPATFLLTATKVAHIGVPGSASKRTGPRLTRTCTWNNEANKWIVLDAVDDGFSTLVDEGIDAQSAIKQIADTNPFNAERIMALSSGEINKNRWYEVKSLDSCVIELPEVVRRITFAQDMHEDAIKFRTSRLQRFSRLWNIIEQNDLPPSINDLKGDFEFQWSPNNPQQNIKSSIEKYATVIYVGEDSTIPQIEKTVTRVNSFIYESSSDINQCISAQQRFHIWYRDNNDQIVLYEPHRNLNYDQTGDESPVDIGREQ</sequence>
<evidence type="ECO:0000313" key="2">
    <source>
        <dbReference type="Proteomes" id="UP000198535"/>
    </source>
</evidence>
<protein>
    <submittedName>
        <fullName evidence="1">Uncharacterized protein</fullName>
    </submittedName>
</protein>
<proteinExistence type="predicted"/>
<evidence type="ECO:0000313" key="1">
    <source>
        <dbReference type="EMBL" id="SFM28900.1"/>
    </source>
</evidence>
<dbReference type="STRING" id="487685.SAMN04488696_0762"/>
<keyword evidence="2" id="KW-1185">Reference proteome</keyword>
<reference evidence="2" key="1">
    <citation type="submission" date="2016-10" db="EMBL/GenBank/DDBJ databases">
        <authorList>
            <person name="Varghese N."/>
            <person name="Submissions S."/>
        </authorList>
    </citation>
    <scope>NUCLEOTIDE SEQUENCE [LARGE SCALE GENOMIC DNA]</scope>
    <source>
        <strain evidence="2">Mob M</strain>
    </source>
</reference>
<organism evidence="1 2">
    <name type="scientific">Methanolobus profundi</name>
    <dbReference type="NCBI Taxonomy" id="487685"/>
    <lineage>
        <taxon>Archaea</taxon>
        <taxon>Methanobacteriati</taxon>
        <taxon>Methanobacteriota</taxon>
        <taxon>Stenosarchaea group</taxon>
        <taxon>Methanomicrobia</taxon>
        <taxon>Methanosarcinales</taxon>
        <taxon>Methanosarcinaceae</taxon>
        <taxon>Methanolobus</taxon>
    </lineage>
</organism>
<gene>
    <name evidence="1" type="ORF">SAMN04488696_0762</name>
</gene>
<name>A0A1I4PN08_9EURY</name>
<dbReference type="EMBL" id="FOUJ01000001">
    <property type="protein sequence ID" value="SFM28900.1"/>
    <property type="molecule type" value="Genomic_DNA"/>
</dbReference>
<dbReference type="Proteomes" id="UP000198535">
    <property type="component" value="Unassembled WGS sequence"/>
</dbReference>